<gene>
    <name evidence="2" type="ORF">GCM10025778_20970</name>
</gene>
<name>A0ABP9TL46_9MICC</name>
<keyword evidence="3" id="KW-1185">Reference proteome</keyword>
<accession>A0ABP9TL46</accession>
<feature type="region of interest" description="Disordered" evidence="1">
    <location>
        <begin position="32"/>
        <end position="52"/>
    </location>
</feature>
<evidence type="ECO:0000256" key="1">
    <source>
        <dbReference type="SAM" id="MobiDB-lite"/>
    </source>
</evidence>
<evidence type="ECO:0000313" key="3">
    <source>
        <dbReference type="Proteomes" id="UP001501257"/>
    </source>
</evidence>
<evidence type="ECO:0000313" key="2">
    <source>
        <dbReference type="EMBL" id="GAA5227564.1"/>
    </source>
</evidence>
<protein>
    <submittedName>
        <fullName evidence="2">Uncharacterized protein</fullName>
    </submittedName>
</protein>
<dbReference type="EMBL" id="BAABLK010000029">
    <property type="protein sequence ID" value="GAA5227564.1"/>
    <property type="molecule type" value="Genomic_DNA"/>
</dbReference>
<sequence>MLGPCLLQNRPKRGSDLLAQFVPVDVCRTRQSPDHDIETGGVRSKLRGQSPHSSFDDIAVHGIANGLGNDETKTIIALGFFRTNPCI</sequence>
<proteinExistence type="predicted"/>
<reference evidence="3" key="1">
    <citation type="journal article" date="2019" name="Int. J. Syst. Evol. Microbiol.">
        <title>The Global Catalogue of Microorganisms (GCM) 10K type strain sequencing project: providing services to taxonomists for standard genome sequencing and annotation.</title>
        <authorList>
            <consortium name="The Broad Institute Genomics Platform"/>
            <consortium name="The Broad Institute Genome Sequencing Center for Infectious Disease"/>
            <person name="Wu L."/>
            <person name="Ma J."/>
        </authorList>
    </citation>
    <scope>NUCLEOTIDE SEQUENCE [LARGE SCALE GENOMIC DNA]</scope>
    <source>
        <strain evidence="3">JCM 18952</strain>
    </source>
</reference>
<comment type="caution">
    <text evidence="2">The sequence shown here is derived from an EMBL/GenBank/DDBJ whole genome shotgun (WGS) entry which is preliminary data.</text>
</comment>
<organism evidence="2 3">
    <name type="scientific">Paeniglutamicibacter antarcticus</name>
    <dbReference type="NCBI Taxonomy" id="494023"/>
    <lineage>
        <taxon>Bacteria</taxon>
        <taxon>Bacillati</taxon>
        <taxon>Actinomycetota</taxon>
        <taxon>Actinomycetes</taxon>
        <taxon>Micrococcales</taxon>
        <taxon>Micrococcaceae</taxon>
        <taxon>Paeniglutamicibacter</taxon>
    </lineage>
</organism>
<dbReference type="Proteomes" id="UP001501257">
    <property type="component" value="Unassembled WGS sequence"/>
</dbReference>